<dbReference type="PANTHER" id="PTHR43095:SF5">
    <property type="entry name" value="XYLULOSE KINASE"/>
    <property type="match status" value="1"/>
</dbReference>
<evidence type="ECO:0000256" key="1">
    <source>
        <dbReference type="ARBA" id="ARBA00009156"/>
    </source>
</evidence>
<evidence type="ECO:0000313" key="8">
    <source>
        <dbReference type="EMBL" id="GMA85269.1"/>
    </source>
</evidence>
<feature type="domain" description="Carbohydrate kinase FGGY N-terminal" evidence="6">
    <location>
        <begin position="4"/>
        <end position="122"/>
    </location>
</feature>
<evidence type="ECO:0000256" key="3">
    <source>
        <dbReference type="ARBA" id="ARBA00022679"/>
    </source>
</evidence>
<sequence length="358" mass="36856">MLVAAFTSTSLRWVRDHEPDLAPFVKQVLLPHDYLTWHLAGRPDEATTDRGDASGTGYFSPAEDRWLPELAENALGHPVRLPRVARPDEVVGEAVLAADARSAGSAPRIGAGTGDNMAAALGLGLQAGDVALSIGTSGVASTVATGPTADPTGLVTGFADATGAYLPLACTLNAARVLDTAARILGVDHEGLARLAMQAAPGAGGVVLLPYLDGERTPNRPDAAGTLHGITTSTGPAEIARAAVEGLLCSLADALDHLVAATGQPVRRIVMVGGGARNAAVRALAPAVLGQSVHVPGEAEYVALGAARQAAWAAAGTAEPPHWALPDVRTFEAEPTPHVREQYAGLRDRTEDWHRSLA</sequence>
<reference evidence="9" key="1">
    <citation type="journal article" date="2019" name="Int. J. Syst. Evol. Microbiol.">
        <title>The Global Catalogue of Microorganisms (GCM) 10K type strain sequencing project: providing services to taxonomists for standard genome sequencing and annotation.</title>
        <authorList>
            <consortium name="The Broad Institute Genomics Platform"/>
            <consortium name="The Broad Institute Genome Sequencing Center for Infectious Disease"/>
            <person name="Wu L."/>
            <person name="Ma J."/>
        </authorList>
    </citation>
    <scope>NUCLEOTIDE SEQUENCE [LARGE SCALE GENOMIC DNA]</scope>
    <source>
        <strain evidence="9">NBRC 108730</strain>
    </source>
</reference>
<dbReference type="SUPFAM" id="SSF53067">
    <property type="entry name" value="Actin-like ATPase domain"/>
    <property type="match status" value="2"/>
</dbReference>
<dbReference type="Pfam" id="PF02782">
    <property type="entry name" value="FGGY_C"/>
    <property type="match status" value="1"/>
</dbReference>
<evidence type="ECO:0000259" key="7">
    <source>
        <dbReference type="Pfam" id="PF02782"/>
    </source>
</evidence>
<name>A0ABQ6JCV6_9ACTN</name>
<keyword evidence="2" id="KW-0119">Carbohydrate metabolism</keyword>
<evidence type="ECO:0008006" key="10">
    <source>
        <dbReference type="Google" id="ProtNLM"/>
    </source>
</evidence>
<evidence type="ECO:0000256" key="5">
    <source>
        <dbReference type="RuleBase" id="RU003733"/>
    </source>
</evidence>
<evidence type="ECO:0000256" key="4">
    <source>
        <dbReference type="ARBA" id="ARBA00022777"/>
    </source>
</evidence>
<dbReference type="InterPro" id="IPR018483">
    <property type="entry name" value="Carb_kinase_FGGY_CS"/>
</dbReference>
<protein>
    <recommendedName>
        <fullName evidence="10">Xylulokinase</fullName>
    </recommendedName>
</protein>
<dbReference type="InterPro" id="IPR018484">
    <property type="entry name" value="FGGY_N"/>
</dbReference>
<keyword evidence="4 5" id="KW-0418">Kinase</keyword>
<evidence type="ECO:0000259" key="6">
    <source>
        <dbReference type="Pfam" id="PF00370"/>
    </source>
</evidence>
<gene>
    <name evidence="8" type="ORF">GCM10025868_05190</name>
</gene>
<evidence type="ECO:0000313" key="9">
    <source>
        <dbReference type="Proteomes" id="UP001157017"/>
    </source>
</evidence>
<comment type="caution">
    <text evidence="8">The sequence shown here is derived from an EMBL/GenBank/DDBJ whole genome shotgun (WGS) entry which is preliminary data.</text>
</comment>
<keyword evidence="2" id="KW-0859">Xylose metabolism</keyword>
<organism evidence="8 9">
    <name type="scientific">Angustibacter aerolatus</name>
    <dbReference type="NCBI Taxonomy" id="1162965"/>
    <lineage>
        <taxon>Bacteria</taxon>
        <taxon>Bacillati</taxon>
        <taxon>Actinomycetota</taxon>
        <taxon>Actinomycetes</taxon>
        <taxon>Kineosporiales</taxon>
        <taxon>Kineosporiaceae</taxon>
    </lineage>
</organism>
<keyword evidence="9" id="KW-1185">Reference proteome</keyword>
<evidence type="ECO:0000256" key="2">
    <source>
        <dbReference type="ARBA" id="ARBA00022629"/>
    </source>
</evidence>
<proteinExistence type="inferred from homology"/>
<dbReference type="Gene3D" id="3.30.420.40">
    <property type="match status" value="2"/>
</dbReference>
<accession>A0ABQ6JCV6</accession>
<dbReference type="EMBL" id="BSUZ01000001">
    <property type="protein sequence ID" value="GMA85269.1"/>
    <property type="molecule type" value="Genomic_DNA"/>
</dbReference>
<comment type="similarity">
    <text evidence="1 5">Belongs to the FGGY kinase family.</text>
</comment>
<dbReference type="InterPro" id="IPR018485">
    <property type="entry name" value="FGGY_C"/>
</dbReference>
<dbReference type="PANTHER" id="PTHR43095">
    <property type="entry name" value="SUGAR KINASE"/>
    <property type="match status" value="1"/>
</dbReference>
<keyword evidence="3 5" id="KW-0808">Transferase</keyword>
<dbReference type="InterPro" id="IPR043129">
    <property type="entry name" value="ATPase_NBD"/>
</dbReference>
<dbReference type="PROSITE" id="PS00445">
    <property type="entry name" value="FGGY_KINASES_2"/>
    <property type="match status" value="1"/>
</dbReference>
<dbReference type="Pfam" id="PF00370">
    <property type="entry name" value="FGGY_N"/>
    <property type="match status" value="1"/>
</dbReference>
<feature type="domain" description="Carbohydrate kinase FGGY C-terminal" evidence="7">
    <location>
        <begin position="131"/>
        <end position="314"/>
    </location>
</feature>
<dbReference type="InterPro" id="IPR050406">
    <property type="entry name" value="FGGY_Carb_Kinase"/>
</dbReference>
<dbReference type="Proteomes" id="UP001157017">
    <property type="component" value="Unassembled WGS sequence"/>
</dbReference>